<dbReference type="RefSeq" id="WP_115829773.1">
    <property type="nucleotide sequence ID" value="NZ_QNUL01000003.1"/>
</dbReference>
<dbReference type="SMART" id="SM00342">
    <property type="entry name" value="HTH_ARAC"/>
    <property type="match status" value="1"/>
</dbReference>
<evidence type="ECO:0000313" key="2">
    <source>
        <dbReference type="EMBL" id="REA63185.1"/>
    </source>
</evidence>
<feature type="domain" description="HTH araC/xylS-type" evidence="1">
    <location>
        <begin position="142"/>
        <end position="237"/>
    </location>
</feature>
<dbReference type="Proteomes" id="UP000256373">
    <property type="component" value="Unassembled WGS sequence"/>
</dbReference>
<dbReference type="PROSITE" id="PS01124">
    <property type="entry name" value="HTH_ARAC_FAMILY_2"/>
    <property type="match status" value="1"/>
</dbReference>
<name>A0A3D8YFB7_9BACT</name>
<dbReference type="InterPro" id="IPR046532">
    <property type="entry name" value="DUF6597"/>
</dbReference>
<dbReference type="GO" id="GO:0043565">
    <property type="term" value="F:sequence-specific DNA binding"/>
    <property type="evidence" value="ECO:0007669"/>
    <property type="project" value="InterPro"/>
</dbReference>
<sequence>MDKDFEYKYVVPEQRLQIFVESFWMLRNHSKEAKKVVILPDGRVDLFFSRSTEETFHISLSGIGTQPEQAEIAPDTITFAISFRLPGVEYILKHSIAGIIDTALLLPENFWDVEQHVLNDFEQFCQTMTARMLSSFPLSTDDRKLKLFDLIYGSNGSFSVQKLSEEVCWTSRQINRYFDQHFGLPLKSYCGILRFRASFPHIKNGKLSPEENFTDQSHFIREIKKLSGVLPKELRINQNDRFIQFSTIPVR</sequence>
<protein>
    <submittedName>
        <fullName evidence="2">AraC family transcriptional regulator</fullName>
    </submittedName>
</protein>
<dbReference type="GO" id="GO:0003700">
    <property type="term" value="F:DNA-binding transcription factor activity"/>
    <property type="evidence" value="ECO:0007669"/>
    <property type="project" value="InterPro"/>
</dbReference>
<evidence type="ECO:0000313" key="3">
    <source>
        <dbReference type="Proteomes" id="UP000256373"/>
    </source>
</evidence>
<dbReference type="OrthoDB" id="635259at2"/>
<dbReference type="InterPro" id="IPR018060">
    <property type="entry name" value="HTH_AraC"/>
</dbReference>
<dbReference type="EMBL" id="QNUL01000003">
    <property type="protein sequence ID" value="REA63185.1"/>
    <property type="molecule type" value="Genomic_DNA"/>
</dbReference>
<evidence type="ECO:0000259" key="1">
    <source>
        <dbReference type="PROSITE" id="PS01124"/>
    </source>
</evidence>
<proteinExistence type="predicted"/>
<dbReference type="Gene3D" id="1.10.10.60">
    <property type="entry name" value="Homeodomain-like"/>
    <property type="match status" value="1"/>
</dbReference>
<keyword evidence="3" id="KW-1185">Reference proteome</keyword>
<gene>
    <name evidence="2" type="ORF">DSL64_06100</name>
</gene>
<accession>A0A3D8YFB7</accession>
<dbReference type="AlphaFoldDB" id="A0A3D8YFB7"/>
<dbReference type="Pfam" id="PF20240">
    <property type="entry name" value="DUF6597"/>
    <property type="match status" value="1"/>
</dbReference>
<reference evidence="2 3" key="1">
    <citation type="submission" date="2018-07" db="EMBL/GenBank/DDBJ databases">
        <title>Dyadobacter roseus sp. nov., isolated from rose rhizosphere soil.</title>
        <authorList>
            <person name="Chen L."/>
        </authorList>
    </citation>
    <scope>NUCLEOTIDE SEQUENCE [LARGE SCALE GENOMIC DNA]</scope>
    <source>
        <strain evidence="2 3">RS19</strain>
    </source>
</reference>
<comment type="caution">
    <text evidence="2">The sequence shown here is derived from an EMBL/GenBank/DDBJ whole genome shotgun (WGS) entry which is preliminary data.</text>
</comment>
<organism evidence="2 3">
    <name type="scientific">Dyadobacter luteus</name>
    <dbReference type="NCBI Taxonomy" id="2259619"/>
    <lineage>
        <taxon>Bacteria</taxon>
        <taxon>Pseudomonadati</taxon>
        <taxon>Bacteroidota</taxon>
        <taxon>Cytophagia</taxon>
        <taxon>Cytophagales</taxon>
        <taxon>Spirosomataceae</taxon>
        <taxon>Dyadobacter</taxon>
    </lineage>
</organism>